<feature type="site" description="Discriminates between blocked and unblocked aminoacyl-tRNA" evidence="7">
    <location>
        <position position="25"/>
    </location>
</feature>
<comment type="function">
    <text evidence="7">Catalyzes the release of premature peptidyl moieties from peptidyl-tRNA molecules trapped in stalled 50S ribosomal subunits, and thus maintains levels of free tRNAs and 50S ribosomes.</text>
</comment>
<keyword evidence="2 7" id="KW-0820">tRNA-binding</keyword>
<feature type="site" description="Stabilizes the basic form of H active site to accept a proton" evidence="7">
    <location>
        <position position="107"/>
    </location>
</feature>
<evidence type="ECO:0000256" key="9">
    <source>
        <dbReference type="RuleBase" id="RU004320"/>
    </source>
</evidence>
<feature type="binding site" evidence="7">
    <location>
        <position position="80"/>
    </location>
    <ligand>
        <name>tRNA</name>
        <dbReference type="ChEBI" id="CHEBI:17843"/>
    </ligand>
</feature>
<feature type="binding site" evidence="7">
    <location>
        <position position="82"/>
    </location>
    <ligand>
        <name>tRNA</name>
        <dbReference type="ChEBI" id="CHEBI:17843"/>
    </ligand>
</feature>
<dbReference type="NCBIfam" id="TIGR00447">
    <property type="entry name" value="pth"/>
    <property type="match status" value="1"/>
</dbReference>
<keyword evidence="11" id="KW-1185">Reference proteome</keyword>
<dbReference type="Pfam" id="PF01195">
    <property type="entry name" value="Pept_tRNA_hydro"/>
    <property type="match status" value="1"/>
</dbReference>
<gene>
    <name evidence="7" type="primary">pth</name>
    <name evidence="10" type="ORF">J5W02_08195</name>
</gene>
<name>A0ABS7DNB0_9FIRM</name>
<comment type="catalytic activity">
    <reaction evidence="7 8">
        <text>an N-acyl-L-alpha-aminoacyl-tRNA + H2O = an N-acyl-L-amino acid + a tRNA + H(+)</text>
        <dbReference type="Rhea" id="RHEA:54448"/>
        <dbReference type="Rhea" id="RHEA-COMP:10123"/>
        <dbReference type="Rhea" id="RHEA-COMP:13883"/>
        <dbReference type="ChEBI" id="CHEBI:15377"/>
        <dbReference type="ChEBI" id="CHEBI:15378"/>
        <dbReference type="ChEBI" id="CHEBI:59874"/>
        <dbReference type="ChEBI" id="CHEBI:78442"/>
        <dbReference type="ChEBI" id="CHEBI:138191"/>
        <dbReference type="EC" id="3.1.1.29"/>
    </reaction>
</comment>
<protein>
    <recommendedName>
        <fullName evidence="6 7">Peptidyl-tRNA hydrolase</fullName>
        <shortName evidence="7">Pth</shortName>
        <ecNumber evidence="1 7">3.1.1.29</ecNumber>
    </recommendedName>
</protein>
<dbReference type="GO" id="GO:0004045">
    <property type="term" value="F:peptidyl-tRNA hydrolase activity"/>
    <property type="evidence" value="ECO:0007669"/>
    <property type="project" value="UniProtKB-EC"/>
</dbReference>
<dbReference type="PANTHER" id="PTHR17224">
    <property type="entry name" value="PEPTIDYL-TRNA HYDROLASE"/>
    <property type="match status" value="1"/>
</dbReference>
<keyword evidence="7" id="KW-0963">Cytoplasm</keyword>
<evidence type="ECO:0000313" key="10">
    <source>
        <dbReference type="EMBL" id="MBW7572794.1"/>
    </source>
</evidence>
<evidence type="ECO:0000256" key="2">
    <source>
        <dbReference type="ARBA" id="ARBA00022555"/>
    </source>
</evidence>
<dbReference type="SUPFAM" id="SSF53178">
    <property type="entry name" value="Peptidyl-tRNA hydrolase-like"/>
    <property type="match status" value="1"/>
</dbReference>
<evidence type="ECO:0000256" key="5">
    <source>
        <dbReference type="ARBA" id="ARBA00038063"/>
    </source>
</evidence>
<organism evidence="10 11">
    <name type="scientific">Caproiciproducens faecalis</name>
    <dbReference type="NCBI Taxonomy" id="2820301"/>
    <lineage>
        <taxon>Bacteria</taxon>
        <taxon>Bacillati</taxon>
        <taxon>Bacillota</taxon>
        <taxon>Clostridia</taxon>
        <taxon>Eubacteriales</taxon>
        <taxon>Acutalibacteraceae</taxon>
        <taxon>Caproiciproducens</taxon>
    </lineage>
</organism>
<evidence type="ECO:0000256" key="4">
    <source>
        <dbReference type="ARBA" id="ARBA00022884"/>
    </source>
</evidence>
<reference evidence="10 11" key="1">
    <citation type="submission" date="2021-03" db="EMBL/GenBank/DDBJ databases">
        <title>Caproiciproducens sp. nov. isolated from feces of cow.</title>
        <authorList>
            <person name="Choi J.-Y."/>
        </authorList>
    </citation>
    <scope>NUCLEOTIDE SEQUENCE [LARGE SCALE GENOMIC DNA]</scope>
    <source>
        <strain evidence="10 11">AGMB10547</strain>
    </source>
</reference>
<comment type="subunit">
    <text evidence="7">Monomer.</text>
</comment>
<feature type="binding site" evidence="7">
    <location>
        <position position="128"/>
    </location>
    <ligand>
        <name>tRNA</name>
        <dbReference type="ChEBI" id="CHEBI:17843"/>
    </ligand>
</feature>
<dbReference type="InterPro" id="IPR036416">
    <property type="entry name" value="Pept_tRNA_hydro_sf"/>
</dbReference>
<comment type="similarity">
    <text evidence="5 7 9">Belongs to the PTH family.</text>
</comment>
<comment type="function">
    <text evidence="7">Hydrolyzes ribosome-free peptidyl-tRNAs (with 1 or more amino acids incorporated), which drop off the ribosome during protein synthesis, or as a result of ribosome stalling.</text>
</comment>
<dbReference type="HAMAP" id="MF_00083">
    <property type="entry name" value="Pept_tRNA_hydro_bact"/>
    <property type="match status" value="1"/>
</dbReference>
<dbReference type="Proteomes" id="UP000719942">
    <property type="component" value="Unassembled WGS sequence"/>
</dbReference>
<evidence type="ECO:0000256" key="3">
    <source>
        <dbReference type="ARBA" id="ARBA00022801"/>
    </source>
</evidence>
<proteinExistence type="inferred from homology"/>
<evidence type="ECO:0000313" key="11">
    <source>
        <dbReference type="Proteomes" id="UP000719942"/>
    </source>
</evidence>
<dbReference type="PANTHER" id="PTHR17224:SF1">
    <property type="entry name" value="PEPTIDYL-TRNA HYDROLASE"/>
    <property type="match status" value="1"/>
</dbReference>
<feature type="binding site" evidence="7">
    <location>
        <position position="30"/>
    </location>
    <ligand>
        <name>tRNA</name>
        <dbReference type="ChEBI" id="CHEBI:17843"/>
    </ligand>
</feature>
<dbReference type="RefSeq" id="WP_219965173.1">
    <property type="nucleotide sequence ID" value="NZ_JAGFNZ010000002.1"/>
</dbReference>
<sequence>MFKNIFARSAEPVGPVEYIVAGLGNPGGKYEGTRHNAGFMALDYIAEKAGAKVDRIRFKGLTGTAVIGGKKVLLLKPSTYMNLSGQSVTEAMSFYKLPPEKVIVLFDDISLEPGHMRIRMKGSDGGQNGMKNIIYLSGSDRFPRIKLGTGAKPNPQWDLADWVLSKFTETDKKALYEAIDHANSSVELMVQDNAAEAMNKYNS</sequence>
<feature type="active site" description="Proton acceptor" evidence="7">
    <location>
        <position position="35"/>
    </location>
</feature>
<dbReference type="EC" id="3.1.1.29" evidence="1 7"/>
<comment type="caution">
    <text evidence="10">The sequence shown here is derived from an EMBL/GenBank/DDBJ whole genome shotgun (WGS) entry which is preliminary data.</text>
</comment>
<accession>A0ABS7DNB0</accession>
<keyword evidence="3 7" id="KW-0378">Hydrolase</keyword>
<evidence type="ECO:0000256" key="1">
    <source>
        <dbReference type="ARBA" id="ARBA00013260"/>
    </source>
</evidence>
<evidence type="ECO:0000256" key="6">
    <source>
        <dbReference type="ARBA" id="ARBA00050038"/>
    </source>
</evidence>
<dbReference type="InterPro" id="IPR001328">
    <property type="entry name" value="Pept_tRNA_hydro"/>
</dbReference>
<keyword evidence="4 7" id="KW-0694">RNA-binding</keyword>
<dbReference type="Gene3D" id="3.40.50.1470">
    <property type="entry name" value="Peptidyl-tRNA hydrolase"/>
    <property type="match status" value="1"/>
</dbReference>
<dbReference type="InterPro" id="IPR018171">
    <property type="entry name" value="Pept_tRNA_hydro_CS"/>
</dbReference>
<dbReference type="EMBL" id="JAGFNZ010000002">
    <property type="protein sequence ID" value="MBW7572794.1"/>
    <property type="molecule type" value="Genomic_DNA"/>
</dbReference>
<evidence type="ECO:0000256" key="7">
    <source>
        <dbReference type="HAMAP-Rule" id="MF_00083"/>
    </source>
</evidence>
<dbReference type="PROSITE" id="PS01195">
    <property type="entry name" value="PEPT_TRNA_HYDROL_1"/>
    <property type="match status" value="1"/>
</dbReference>
<evidence type="ECO:0000256" key="8">
    <source>
        <dbReference type="RuleBase" id="RU000673"/>
    </source>
</evidence>
<comment type="subcellular location">
    <subcellularLocation>
        <location evidence="7">Cytoplasm</location>
    </subcellularLocation>
</comment>
<dbReference type="CDD" id="cd00462">
    <property type="entry name" value="PTH"/>
    <property type="match status" value="1"/>
</dbReference>